<dbReference type="EMBL" id="NNAY01000012">
    <property type="protein sequence ID" value="OXU32012.1"/>
    <property type="molecule type" value="Genomic_DNA"/>
</dbReference>
<dbReference type="Gene3D" id="2.30.29.30">
    <property type="entry name" value="Pleckstrin-homology domain (PH domain)/Phosphotyrosine-binding domain (PTB)"/>
    <property type="match status" value="1"/>
</dbReference>
<gene>
    <name evidence="10" type="ORF">TSAR_001174</name>
</gene>
<evidence type="ECO:0000256" key="3">
    <source>
        <dbReference type="ARBA" id="ARBA00022692"/>
    </source>
</evidence>
<dbReference type="GO" id="GO:0007165">
    <property type="term" value="P:signal transduction"/>
    <property type="evidence" value="ECO:0007669"/>
    <property type="project" value="UniProtKB-KW"/>
</dbReference>
<evidence type="ECO:0000256" key="7">
    <source>
        <dbReference type="ARBA" id="ARBA00023170"/>
    </source>
</evidence>
<keyword evidence="7" id="KW-0675">Receptor</keyword>
<feature type="transmembrane region" description="Helical" evidence="9">
    <location>
        <begin position="294"/>
        <end position="312"/>
    </location>
</feature>
<dbReference type="STRING" id="543379.A0A232FMW3"/>
<keyword evidence="4" id="KW-0552">Olfaction</keyword>
<evidence type="ECO:0000313" key="10">
    <source>
        <dbReference type="EMBL" id="OXU32012.1"/>
    </source>
</evidence>
<feature type="transmembrane region" description="Helical" evidence="9">
    <location>
        <begin position="383"/>
        <end position="404"/>
    </location>
</feature>
<evidence type="ECO:0000313" key="11">
    <source>
        <dbReference type="Proteomes" id="UP000215335"/>
    </source>
</evidence>
<evidence type="ECO:0000256" key="8">
    <source>
        <dbReference type="ARBA" id="ARBA00023224"/>
    </source>
</evidence>
<dbReference type="GO" id="GO:0004984">
    <property type="term" value="F:olfactory receptor activity"/>
    <property type="evidence" value="ECO:0007669"/>
    <property type="project" value="InterPro"/>
</dbReference>
<evidence type="ECO:0008006" key="12">
    <source>
        <dbReference type="Google" id="ProtNLM"/>
    </source>
</evidence>
<proteinExistence type="predicted"/>
<protein>
    <recommendedName>
        <fullName evidence="12">Odorant receptor</fullName>
    </recommendedName>
</protein>
<dbReference type="GO" id="GO:0005549">
    <property type="term" value="F:odorant binding"/>
    <property type="evidence" value="ECO:0007669"/>
    <property type="project" value="InterPro"/>
</dbReference>
<evidence type="ECO:0000256" key="2">
    <source>
        <dbReference type="ARBA" id="ARBA00022606"/>
    </source>
</evidence>
<keyword evidence="2" id="KW-0716">Sensory transduction</keyword>
<reference evidence="10 11" key="1">
    <citation type="journal article" date="2017" name="Curr. Biol.">
        <title>The Evolution of Venom by Co-option of Single-Copy Genes.</title>
        <authorList>
            <person name="Martinson E.O."/>
            <person name="Mrinalini"/>
            <person name="Kelkar Y.D."/>
            <person name="Chang C.H."/>
            <person name="Werren J.H."/>
        </authorList>
    </citation>
    <scope>NUCLEOTIDE SEQUENCE [LARGE SCALE GENOMIC DNA]</scope>
    <source>
        <strain evidence="10 11">Alberta</strain>
        <tissue evidence="10">Whole body</tissue>
    </source>
</reference>
<keyword evidence="11" id="KW-1185">Reference proteome</keyword>
<evidence type="ECO:0000256" key="4">
    <source>
        <dbReference type="ARBA" id="ARBA00022725"/>
    </source>
</evidence>
<keyword evidence="6 9" id="KW-0472">Membrane</keyword>
<dbReference type="AlphaFoldDB" id="A0A232FMW3"/>
<dbReference type="OrthoDB" id="7663575at2759"/>
<dbReference type="PANTHER" id="PTHR21137">
    <property type="entry name" value="ODORANT RECEPTOR"/>
    <property type="match status" value="1"/>
</dbReference>
<dbReference type="InterPro" id="IPR011993">
    <property type="entry name" value="PH-like_dom_sf"/>
</dbReference>
<keyword evidence="3 9" id="KW-0812">Transmembrane</keyword>
<keyword evidence="8" id="KW-0807">Transducer</keyword>
<evidence type="ECO:0000256" key="5">
    <source>
        <dbReference type="ARBA" id="ARBA00022989"/>
    </source>
</evidence>
<comment type="caution">
    <text evidence="10">The sequence shown here is derived from an EMBL/GenBank/DDBJ whole genome shotgun (WGS) entry which is preliminary data.</text>
</comment>
<evidence type="ECO:0000256" key="6">
    <source>
        <dbReference type="ARBA" id="ARBA00023136"/>
    </source>
</evidence>
<feature type="transmembrane region" description="Helical" evidence="9">
    <location>
        <begin position="318"/>
        <end position="342"/>
    </location>
</feature>
<name>A0A232FMW3_9HYME</name>
<feature type="transmembrane region" description="Helical" evidence="9">
    <location>
        <begin position="252"/>
        <end position="273"/>
    </location>
</feature>
<accession>A0A232FMW3</accession>
<organism evidence="10 11">
    <name type="scientific">Trichomalopsis sarcophagae</name>
    <dbReference type="NCBI Taxonomy" id="543379"/>
    <lineage>
        <taxon>Eukaryota</taxon>
        <taxon>Metazoa</taxon>
        <taxon>Ecdysozoa</taxon>
        <taxon>Arthropoda</taxon>
        <taxon>Hexapoda</taxon>
        <taxon>Insecta</taxon>
        <taxon>Pterygota</taxon>
        <taxon>Neoptera</taxon>
        <taxon>Endopterygota</taxon>
        <taxon>Hymenoptera</taxon>
        <taxon>Apocrita</taxon>
        <taxon>Proctotrupomorpha</taxon>
        <taxon>Chalcidoidea</taxon>
        <taxon>Pteromalidae</taxon>
        <taxon>Pteromalinae</taxon>
        <taxon>Trichomalopsis</taxon>
    </lineage>
</organism>
<dbReference type="Proteomes" id="UP000215335">
    <property type="component" value="Unassembled WGS sequence"/>
</dbReference>
<keyword evidence="5 9" id="KW-1133">Transmembrane helix</keyword>
<dbReference type="SUPFAM" id="SSF50729">
    <property type="entry name" value="PH domain-like"/>
    <property type="match status" value="1"/>
</dbReference>
<comment type="subcellular location">
    <subcellularLocation>
        <location evidence="1">Membrane</location>
        <topology evidence="1">Multi-pass membrane protein</topology>
    </subcellularLocation>
</comment>
<dbReference type="PANTHER" id="PTHR21137:SF43">
    <property type="entry name" value="ODORANT RECEPTOR 47A-RELATED"/>
    <property type="match status" value="1"/>
</dbReference>
<dbReference type="Pfam" id="PF02949">
    <property type="entry name" value="7tm_6"/>
    <property type="match status" value="1"/>
</dbReference>
<feature type="transmembrane region" description="Helical" evidence="9">
    <location>
        <begin position="419"/>
        <end position="439"/>
    </location>
</feature>
<evidence type="ECO:0000256" key="1">
    <source>
        <dbReference type="ARBA" id="ARBA00004141"/>
    </source>
</evidence>
<sequence length="515" mass="60146">MPSLLVCVLEESFTRLENTGHLTKHGGKFKTWRKRYFIPKKCALCYWNSQNDIYRKPSTPDPARQSLQVYVIRGYIFFKDFTVPETDGDLNCLLPMPQRHQLLLHSKKNITNPLTKVKKMASLNPEYYFDLNIKLMSLCGIKCSMTETIGSFINKIPTILSNLVGLVYLIFQVNLLRDVVHLRDTVLAVQILSEIVCNVQCNIKGLFFVFSINKVQYMLHEIRILWESYPPDNELQKSIFLTADQTLTFCKYYVTANLSCVLAYALQMGLNFFTQYRTHQHGSNHTYDLSHIIILVKYPFVVTGVPTFITLFFTEEFLLIMCATLWAIIDTLFAQVTTHMCLQFKILKRDIEEKFNSKSLNRKEFLLDQVRRHRNLLRVIEDVFSPIVFFTVFLSSVNMCFNVIGTRETISNKDYFDTGIYATILTMTIFQIFFFCIFAEKLSDETTSLADTVYNLNWTTKDYKLRFYLQVIIVRAQKPFYCTAYGFFPIGHQRLTSILRASWSYYMMLQTTSSK</sequence>
<evidence type="ECO:0000256" key="9">
    <source>
        <dbReference type="SAM" id="Phobius"/>
    </source>
</evidence>
<dbReference type="InterPro" id="IPR004117">
    <property type="entry name" value="7tm6_olfct_rcpt"/>
</dbReference>
<dbReference type="GO" id="GO:0005886">
    <property type="term" value="C:plasma membrane"/>
    <property type="evidence" value="ECO:0007669"/>
    <property type="project" value="TreeGrafter"/>
</dbReference>